<feature type="transmembrane region" description="Helical" evidence="8">
    <location>
        <begin position="250"/>
        <end position="271"/>
    </location>
</feature>
<evidence type="ECO:0000256" key="3">
    <source>
        <dbReference type="ARBA" id="ARBA00022448"/>
    </source>
</evidence>
<keyword evidence="4" id="KW-1003">Cell membrane</keyword>
<dbReference type="EMBL" id="FOME01000011">
    <property type="protein sequence ID" value="SFE39494.1"/>
    <property type="molecule type" value="Genomic_DNA"/>
</dbReference>
<reference evidence="12 13" key="1">
    <citation type="submission" date="2016-10" db="EMBL/GenBank/DDBJ databases">
        <authorList>
            <person name="Varghese N."/>
            <person name="Submissions S."/>
        </authorList>
    </citation>
    <scope>NUCLEOTIDE SEQUENCE [LARGE SCALE GENOMIC DNA]</scope>
    <source>
        <strain evidence="13">ATCC 20501</strain>
        <strain evidence="11 12">CGMCC 4.3529</strain>
    </source>
</reference>
<dbReference type="Gene3D" id="1.20.1720.10">
    <property type="entry name" value="Multidrug resistance protein D"/>
    <property type="match status" value="1"/>
</dbReference>
<proteinExistence type="inferred from homology"/>
<feature type="transmembrane region" description="Helical" evidence="8">
    <location>
        <begin position="357"/>
        <end position="376"/>
    </location>
</feature>
<evidence type="ECO:0000256" key="5">
    <source>
        <dbReference type="ARBA" id="ARBA00022692"/>
    </source>
</evidence>
<dbReference type="RefSeq" id="WP_235863728.1">
    <property type="nucleotide sequence ID" value="NZ_FNVB01000002.1"/>
</dbReference>
<evidence type="ECO:0000313" key="12">
    <source>
        <dbReference type="Proteomes" id="UP000199690"/>
    </source>
</evidence>
<feature type="transmembrane region" description="Helical" evidence="8">
    <location>
        <begin position="226"/>
        <end position="244"/>
    </location>
</feature>
<keyword evidence="3" id="KW-0813">Transport</keyword>
<evidence type="ECO:0000256" key="1">
    <source>
        <dbReference type="ARBA" id="ARBA00004651"/>
    </source>
</evidence>
<dbReference type="Gene3D" id="1.20.1250.20">
    <property type="entry name" value="MFS general substrate transporter like domains"/>
    <property type="match status" value="1"/>
</dbReference>
<organism evidence="10 13">
    <name type="scientific">Saccharopolyspora kobensis</name>
    <dbReference type="NCBI Taxonomy" id="146035"/>
    <lineage>
        <taxon>Bacteria</taxon>
        <taxon>Bacillati</taxon>
        <taxon>Actinomycetota</taxon>
        <taxon>Actinomycetes</taxon>
        <taxon>Pseudonocardiales</taxon>
        <taxon>Pseudonocardiaceae</taxon>
        <taxon>Saccharopolyspora</taxon>
    </lineage>
</organism>
<evidence type="ECO:0000313" key="11">
    <source>
        <dbReference type="EMBL" id="SFE39494.1"/>
    </source>
</evidence>
<evidence type="ECO:0000256" key="4">
    <source>
        <dbReference type="ARBA" id="ARBA00022475"/>
    </source>
</evidence>
<evidence type="ECO:0000256" key="6">
    <source>
        <dbReference type="ARBA" id="ARBA00022989"/>
    </source>
</evidence>
<dbReference type="InterPro" id="IPR011701">
    <property type="entry name" value="MFS"/>
</dbReference>
<dbReference type="Proteomes" id="UP000199690">
    <property type="component" value="Unassembled WGS sequence"/>
</dbReference>
<dbReference type="Proteomes" id="UP000236729">
    <property type="component" value="Unassembled WGS sequence"/>
</dbReference>
<reference evidence="10" key="2">
    <citation type="submission" date="2016-10" db="EMBL/GenBank/DDBJ databases">
        <authorList>
            <person name="de Groot N.N."/>
        </authorList>
    </citation>
    <scope>NUCLEOTIDE SEQUENCE [LARGE SCALE GENOMIC DNA]</scope>
    <source>
        <strain evidence="10">ATCC 20501</strain>
    </source>
</reference>
<dbReference type="Pfam" id="PF07690">
    <property type="entry name" value="MFS_1"/>
    <property type="match status" value="1"/>
</dbReference>
<feature type="domain" description="Major facilitator superfamily (MFS) profile" evidence="9">
    <location>
        <begin position="38"/>
        <end position="481"/>
    </location>
</feature>
<feature type="transmembrane region" description="Helical" evidence="8">
    <location>
        <begin position="80"/>
        <end position="97"/>
    </location>
</feature>
<evidence type="ECO:0000313" key="13">
    <source>
        <dbReference type="Proteomes" id="UP000236729"/>
    </source>
</evidence>
<accession>A0A1H5XR08</accession>
<feature type="transmembrane region" description="Helical" evidence="8">
    <location>
        <begin position="292"/>
        <end position="316"/>
    </location>
</feature>
<feature type="transmembrane region" description="Helical" evidence="8">
    <location>
        <begin position="429"/>
        <end position="446"/>
    </location>
</feature>
<keyword evidence="7 8" id="KW-0472">Membrane</keyword>
<feature type="transmembrane region" description="Helical" evidence="8">
    <location>
        <begin position="458"/>
        <end position="476"/>
    </location>
</feature>
<protein>
    <submittedName>
        <fullName evidence="10">Drug resistance transporter, EmrB/QacA subfamily</fullName>
    </submittedName>
</protein>
<dbReference type="SMR" id="A0A1H5XR08"/>
<dbReference type="GO" id="GO:0005886">
    <property type="term" value="C:plasma membrane"/>
    <property type="evidence" value="ECO:0007669"/>
    <property type="project" value="UniProtKB-SubCell"/>
</dbReference>
<dbReference type="PANTHER" id="PTHR42718">
    <property type="entry name" value="MAJOR FACILITATOR SUPERFAMILY MULTIDRUG TRANSPORTER MFSC"/>
    <property type="match status" value="1"/>
</dbReference>
<comment type="similarity">
    <text evidence="2">Belongs to the major facilitator superfamily. EmrB family.</text>
</comment>
<evidence type="ECO:0000259" key="9">
    <source>
        <dbReference type="PROSITE" id="PS50850"/>
    </source>
</evidence>
<feature type="transmembrane region" description="Helical" evidence="8">
    <location>
        <begin position="328"/>
        <end position="350"/>
    </location>
</feature>
<feature type="transmembrane region" description="Helical" evidence="8">
    <location>
        <begin position="163"/>
        <end position="182"/>
    </location>
</feature>
<dbReference type="EMBL" id="FNVB01000002">
    <property type="protein sequence ID" value="SEG13840.1"/>
    <property type="molecule type" value="Genomic_DNA"/>
</dbReference>
<evidence type="ECO:0000256" key="8">
    <source>
        <dbReference type="SAM" id="Phobius"/>
    </source>
</evidence>
<dbReference type="InterPro" id="IPR036259">
    <property type="entry name" value="MFS_trans_sf"/>
</dbReference>
<keyword evidence="5 8" id="KW-0812">Transmembrane</keyword>
<evidence type="ECO:0000256" key="7">
    <source>
        <dbReference type="ARBA" id="ARBA00023136"/>
    </source>
</evidence>
<evidence type="ECO:0000313" key="10">
    <source>
        <dbReference type="EMBL" id="SEG13840.1"/>
    </source>
</evidence>
<dbReference type="GO" id="GO:0022857">
    <property type="term" value="F:transmembrane transporter activity"/>
    <property type="evidence" value="ECO:0007669"/>
    <property type="project" value="InterPro"/>
</dbReference>
<dbReference type="SUPFAM" id="SSF103473">
    <property type="entry name" value="MFS general substrate transporter"/>
    <property type="match status" value="1"/>
</dbReference>
<sequence>MSRRPTPVAICSGAGRPRLPDRVPTEVIMSVPHRRSLVLGICCFSLFLVSLDTTIVNLALPAIEDELDAPLSGLQWTIDAYAVVLASLLLLAGSVADRFGRRRVFRLGLVVFTTASLLCGIAPTAGWLIGFRVLQAIGASMLNPVALSIIVNTFPDARERARAIGIWSSVVGLSMAVGPVTGGLLVDSTGWRSIFWINIPAGIAALVLTARFVPESRSPRPRRFDPAGQLLVIVALASLVFGIIEGPHGGWTAPATLGCFLLSALAIAVFVRHEKRREQPLLDLRLFASAPMSGATVIALCGFAALSGFLFLNSLYLQDVRDFSALEAGLLTLPMAAPAFLCAPVAARLVGVRGPRIPLVLSGAGIALSGVVLAGLDDDTPLPWLLAGYALFGLGFGMLNAPVTATAVAGLPTARAGVAAAVASTSRQIGASLGAAVLPAVVAVQLEETGFGEASRPAWWIVAGCGLLIGVIGSCTTGRWGRRTAETTAAALAAA</sequence>
<feature type="transmembrane region" description="Helical" evidence="8">
    <location>
        <begin position="37"/>
        <end position="60"/>
    </location>
</feature>
<feature type="transmembrane region" description="Helical" evidence="8">
    <location>
        <begin position="194"/>
        <end position="214"/>
    </location>
</feature>
<dbReference type="InterPro" id="IPR004638">
    <property type="entry name" value="EmrB-like"/>
</dbReference>
<gene>
    <name evidence="10" type="ORF">SAMN02982929_01602</name>
    <name evidence="11" type="ORF">SAMN05216506_11122</name>
</gene>
<feature type="transmembrane region" description="Helical" evidence="8">
    <location>
        <begin position="382"/>
        <end position="408"/>
    </location>
</feature>
<dbReference type="AlphaFoldDB" id="A0A1H5XR08"/>
<dbReference type="InterPro" id="IPR020846">
    <property type="entry name" value="MFS_dom"/>
</dbReference>
<dbReference type="PANTHER" id="PTHR42718:SF9">
    <property type="entry name" value="MAJOR FACILITATOR SUPERFAMILY MULTIDRUG TRANSPORTER MFSC"/>
    <property type="match status" value="1"/>
</dbReference>
<dbReference type="NCBIfam" id="TIGR00711">
    <property type="entry name" value="efflux_EmrB"/>
    <property type="match status" value="1"/>
</dbReference>
<dbReference type="PROSITE" id="PS50850">
    <property type="entry name" value="MFS"/>
    <property type="match status" value="1"/>
</dbReference>
<comment type="subcellular location">
    <subcellularLocation>
        <location evidence="1">Cell membrane</location>
        <topology evidence="1">Multi-pass membrane protein</topology>
    </subcellularLocation>
</comment>
<dbReference type="CDD" id="cd17321">
    <property type="entry name" value="MFS_MMR_MDR_like"/>
    <property type="match status" value="1"/>
</dbReference>
<feature type="transmembrane region" description="Helical" evidence="8">
    <location>
        <begin position="104"/>
        <end position="123"/>
    </location>
</feature>
<name>A0A1H5XR08_9PSEU</name>
<evidence type="ECO:0000256" key="2">
    <source>
        <dbReference type="ARBA" id="ARBA00008537"/>
    </source>
</evidence>
<keyword evidence="12" id="KW-1185">Reference proteome</keyword>
<keyword evidence="6 8" id="KW-1133">Transmembrane helix</keyword>
<accession>A0A1I2A5T2</accession>
<feature type="transmembrane region" description="Helical" evidence="8">
    <location>
        <begin position="129"/>
        <end position="151"/>
    </location>
</feature>